<reference evidence="1 2" key="1">
    <citation type="submission" date="2024-03" db="EMBL/GenBank/DDBJ databases">
        <authorList>
            <person name="Martinez-Hernandez J."/>
        </authorList>
    </citation>
    <scope>NUCLEOTIDE SEQUENCE [LARGE SCALE GENOMIC DNA]</scope>
</reference>
<protein>
    <submittedName>
        <fullName evidence="1">Uncharacterized protein</fullName>
    </submittedName>
</protein>
<evidence type="ECO:0000313" key="1">
    <source>
        <dbReference type="EMBL" id="CAL0314034.1"/>
    </source>
</evidence>
<accession>A0AAV1WX92</accession>
<dbReference type="Proteomes" id="UP001497480">
    <property type="component" value="Unassembled WGS sequence"/>
</dbReference>
<gene>
    <name evidence="1" type="ORF">LLUT_LOCUS15094</name>
</gene>
<name>A0AAV1WX92_LUPLU</name>
<proteinExistence type="predicted"/>
<keyword evidence="2" id="KW-1185">Reference proteome</keyword>
<organism evidence="1 2">
    <name type="scientific">Lupinus luteus</name>
    <name type="common">European yellow lupine</name>
    <dbReference type="NCBI Taxonomy" id="3873"/>
    <lineage>
        <taxon>Eukaryota</taxon>
        <taxon>Viridiplantae</taxon>
        <taxon>Streptophyta</taxon>
        <taxon>Embryophyta</taxon>
        <taxon>Tracheophyta</taxon>
        <taxon>Spermatophyta</taxon>
        <taxon>Magnoliopsida</taxon>
        <taxon>eudicotyledons</taxon>
        <taxon>Gunneridae</taxon>
        <taxon>Pentapetalae</taxon>
        <taxon>rosids</taxon>
        <taxon>fabids</taxon>
        <taxon>Fabales</taxon>
        <taxon>Fabaceae</taxon>
        <taxon>Papilionoideae</taxon>
        <taxon>50 kb inversion clade</taxon>
        <taxon>genistoids sensu lato</taxon>
        <taxon>core genistoids</taxon>
        <taxon>Genisteae</taxon>
        <taxon>Lupinus</taxon>
    </lineage>
</organism>
<dbReference type="EMBL" id="CAXHTB010000010">
    <property type="protein sequence ID" value="CAL0314034.1"/>
    <property type="molecule type" value="Genomic_DNA"/>
</dbReference>
<dbReference type="AlphaFoldDB" id="A0AAV1WX92"/>
<comment type="caution">
    <text evidence="1">The sequence shown here is derived from an EMBL/GenBank/DDBJ whole genome shotgun (WGS) entry which is preliminary data.</text>
</comment>
<evidence type="ECO:0000313" key="2">
    <source>
        <dbReference type="Proteomes" id="UP001497480"/>
    </source>
</evidence>
<sequence>MSSLLFLSSSLVSHFHYHHRIFYIPPTAPNPSFSNLIETKTRSINRKKESREKG</sequence>